<dbReference type="OrthoDB" id="9838399at2"/>
<accession>A0A194AE36</accession>
<dbReference type="RefSeq" id="WP_069857833.1">
    <property type="nucleotide sequence ID" value="NZ_BDFE01000015.1"/>
</dbReference>
<dbReference type="PROSITE" id="PS51257">
    <property type="entry name" value="PROKAR_LIPOPROTEIN"/>
    <property type="match status" value="1"/>
</dbReference>
<reference evidence="3" key="1">
    <citation type="submission" date="2016-06" db="EMBL/GenBank/DDBJ databases">
        <title>Draft genome sequence of Desulfoplanes formicivorans strain Pf12B.</title>
        <authorList>
            <person name="Watanabe M."/>
            <person name="Kojima H."/>
            <person name="Fukui M."/>
        </authorList>
    </citation>
    <scope>NUCLEOTIDE SEQUENCE [LARGE SCALE GENOMIC DNA]</scope>
    <source>
        <strain evidence="3">Pf12B</strain>
    </source>
</reference>
<protein>
    <recommendedName>
        <fullName evidence="4">Lipoprotein</fullName>
    </recommendedName>
</protein>
<evidence type="ECO:0008006" key="4">
    <source>
        <dbReference type="Google" id="ProtNLM"/>
    </source>
</evidence>
<comment type="caution">
    <text evidence="2">The sequence shown here is derived from an EMBL/GenBank/DDBJ whole genome shotgun (WGS) entry which is preliminary data.</text>
</comment>
<keyword evidence="3" id="KW-1185">Reference proteome</keyword>
<proteinExistence type="predicted"/>
<organism evidence="2 3">
    <name type="scientific">Desulfoplanes formicivorans</name>
    <dbReference type="NCBI Taxonomy" id="1592317"/>
    <lineage>
        <taxon>Bacteria</taxon>
        <taxon>Pseudomonadati</taxon>
        <taxon>Thermodesulfobacteriota</taxon>
        <taxon>Desulfovibrionia</taxon>
        <taxon>Desulfovibrionales</taxon>
        <taxon>Desulfoplanaceae</taxon>
        <taxon>Desulfoplanes</taxon>
    </lineage>
</organism>
<dbReference type="Proteomes" id="UP000095200">
    <property type="component" value="Unassembled WGS sequence"/>
</dbReference>
<gene>
    <name evidence="2" type="ORF">DPF_1048</name>
</gene>
<name>A0A194AE36_9BACT</name>
<keyword evidence="1" id="KW-0732">Signal</keyword>
<dbReference type="EMBL" id="BDFE01000015">
    <property type="protein sequence ID" value="GAU08342.1"/>
    <property type="molecule type" value="Genomic_DNA"/>
</dbReference>
<feature type="signal peptide" evidence="1">
    <location>
        <begin position="1"/>
        <end position="17"/>
    </location>
</feature>
<dbReference type="AlphaFoldDB" id="A0A194AE36"/>
<evidence type="ECO:0000313" key="3">
    <source>
        <dbReference type="Proteomes" id="UP000095200"/>
    </source>
</evidence>
<sequence>MKQIFVIAMAMILGGCAGSGGFNMNGAPQQATIAQLEYTSVGVTSKYKLGNLATGTYRSLGAEAGLVVHTGVQKISLTVDAAEHWSIETTSDRTAVKNIGLEIDIKNPYVATVKKGNKKIGSMYFNVPSIDGTKQALKYIGLDNLIQRNLALTGQAMIHKKGFLLDPVYTDRSGKNQSSPIGYKVTDTRHKLLGMIQVDHNAMGGQVLQVMVVPGLNPITRQSVVSMLLVAGYAV</sequence>
<feature type="chain" id="PRO_5008262327" description="Lipoprotein" evidence="1">
    <location>
        <begin position="18"/>
        <end position="235"/>
    </location>
</feature>
<evidence type="ECO:0000313" key="2">
    <source>
        <dbReference type="EMBL" id="GAU08342.1"/>
    </source>
</evidence>
<evidence type="ECO:0000256" key="1">
    <source>
        <dbReference type="SAM" id="SignalP"/>
    </source>
</evidence>